<feature type="domain" description="Factor of DNA methylation 1-5/IDN2" evidence="6">
    <location>
        <begin position="508"/>
        <end position="636"/>
    </location>
</feature>
<dbReference type="InterPro" id="IPR038588">
    <property type="entry name" value="XS_domain_sf"/>
</dbReference>
<evidence type="ECO:0000259" key="7">
    <source>
        <dbReference type="Pfam" id="PF03470"/>
    </source>
</evidence>
<reference evidence="8 9" key="1">
    <citation type="submission" date="2021-09" db="EMBL/GenBank/DDBJ databases">
        <title>Genomic insights and catalytic innovation underlie evolution of tropane alkaloids biosynthesis.</title>
        <authorList>
            <person name="Wang Y.-J."/>
            <person name="Tian T."/>
            <person name="Huang J.-P."/>
            <person name="Huang S.-X."/>
        </authorList>
    </citation>
    <scope>NUCLEOTIDE SEQUENCE [LARGE SCALE GENOMIC DNA]</scope>
    <source>
        <strain evidence="8">KIB-2018</strain>
        <tissue evidence="8">Leaf</tissue>
    </source>
</reference>
<dbReference type="GO" id="GO:0080188">
    <property type="term" value="P:gene silencing by siRNA-directed DNA methylation"/>
    <property type="evidence" value="ECO:0007669"/>
    <property type="project" value="InterPro"/>
</dbReference>
<feature type="domain" description="Zinc finger-XS" evidence="7">
    <location>
        <begin position="47"/>
        <end position="91"/>
    </location>
</feature>
<evidence type="ECO:0000313" key="9">
    <source>
        <dbReference type="Proteomes" id="UP001159364"/>
    </source>
</evidence>
<name>A0AAV8T2C3_9ROSI</name>
<dbReference type="InterPro" id="IPR005380">
    <property type="entry name" value="XS_domain"/>
</dbReference>
<keyword evidence="1 3" id="KW-0175">Coiled coil</keyword>
<dbReference type="AlphaFoldDB" id="A0AAV8T2C3"/>
<evidence type="ECO:0000259" key="6">
    <source>
        <dbReference type="Pfam" id="PF03469"/>
    </source>
</evidence>
<evidence type="ECO:0000313" key="8">
    <source>
        <dbReference type="EMBL" id="KAJ8760358.1"/>
    </source>
</evidence>
<dbReference type="PANTHER" id="PTHR21596">
    <property type="entry name" value="RIBONUCLEASE P SUBUNIT P38"/>
    <property type="match status" value="1"/>
</dbReference>
<gene>
    <name evidence="8" type="ORF">K2173_012608</name>
</gene>
<evidence type="ECO:0000256" key="3">
    <source>
        <dbReference type="SAM" id="Coils"/>
    </source>
</evidence>
<proteinExistence type="predicted"/>
<accession>A0AAV8T2C3</accession>
<feature type="domain" description="XS" evidence="5">
    <location>
        <begin position="119"/>
        <end position="230"/>
    </location>
</feature>
<dbReference type="CDD" id="cd12266">
    <property type="entry name" value="RRM_like_XS"/>
    <property type="match status" value="1"/>
</dbReference>
<protein>
    <recommendedName>
        <fullName evidence="10">XH/XS domain-containing protein</fullName>
    </recommendedName>
</protein>
<feature type="compositionally biased region" description="Acidic residues" evidence="4">
    <location>
        <begin position="11"/>
        <end position="22"/>
    </location>
</feature>
<organism evidence="8 9">
    <name type="scientific">Erythroxylum novogranatense</name>
    <dbReference type="NCBI Taxonomy" id="1862640"/>
    <lineage>
        <taxon>Eukaryota</taxon>
        <taxon>Viridiplantae</taxon>
        <taxon>Streptophyta</taxon>
        <taxon>Embryophyta</taxon>
        <taxon>Tracheophyta</taxon>
        <taxon>Spermatophyta</taxon>
        <taxon>Magnoliopsida</taxon>
        <taxon>eudicotyledons</taxon>
        <taxon>Gunneridae</taxon>
        <taxon>Pentapetalae</taxon>
        <taxon>rosids</taxon>
        <taxon>fabids</taxon>
        <taxon>Malpighiales</taxon>
        <taxon>Erythroxylaceae</taxon>
        <taxon>Erythroxylum</taxon>
    </lineage>
</organism>
<dbReference type="Proteomes" id="UP001159364">
    <property type="component" value="Linkage Group LG07"/>
</dbReference>
<feature type="compositionally biased region" description="Low complexity" evidence="4">
    <location>
        <begin position="1"/>
        <end position="10"/>
    </location>
</feature>
<feature type="coiled-coil region" evidence="3">
    <location>
        <begin position="295"/>
        <end position="358"/>
    </location>
</feature>
<evidence type="ECO:0000256" key="1">
    <source>
        <dbReference type="ARBA" id="ARBA00023054"/>
    </source>
</evidence>
<dbReference type="PANTHER" id="PTHR21596:SF65">
    <property type="entry name" value="PROTEIN INVOLVED IN DE NOVO 2-RELATED"/>
    <property type="match status" value="1"/>
</dbReference>
<keyword evidence="2" id="KW-0943">RNA-mediated gene silencing</keyword>
<evidence type="ECO:0008006" key="10">
    <source>
        <dbReference type="Google" id="ProtNLM"/>
    </source>
</evidence>
<feature type="region of interest" description="Disordered" evidence="4">
    <location>
        <begin position="1"/>
        <end position="26"/>
    </location>
</feature>
<evidence type="ECO:0000256" key="2">
    <source>
        <dbReference type="ARBA" id="ARBA00023158"/>
    </source>
</evidence>
<dbReference type="InterPro" id="IPR005381">
    <property type="entry name" value="Znf-XS_domain"/>
</dbReference>
<keyword evidence="9" id="KW-1185">Reference proteome</keyword>
<dbReference type="InterPro" id="IPR005379">
    <property type="entry name" value="FDM1-5/IDN2_XH"/>
</dbReference>
<comment type="caution">
    <text evidence="8">The sequence shown here is derived from an EMBL/GenBank/DDBJ whole genome shotgun (WGS) entry which is preliminary data.</text>
</comment>
<evidence type="ECO:0000259" key="5">
    <source>
        <dbReference type="Pfam" id="PF03468"/>
    </source>
</evidence>
<feature type="coiled-coil region" evidence="3">
    <location>
        <begin position="394"/>
        <end position="502"/>
    </location>
</feature>
<dbReference type="EMBL" id="JAIWQS010000007">
    <property type="protein sequence ID" value="KAJ8760358.1"/>
    <property type="molecule type" value="Genomic_DNA"/>
</dbReference>
<dbReference type="Pfam" id="PF03469">
    <property type="entry name" value="XH"/>
    <property type="match status" value="1"/>
</dbReference>
<dbReference type="Pfam" id="PF03470">
    <property type="entry name" value="zf-XS"/>
    <property type="match status" value="1"/>
</dbReference>
<evidence type="ECO:0000256" key="4">
    <source>
        <dbReference type="SAM" id="MobiDB-lite"/>
    </source>
</evidence>
<sequence>MESSNGYGSDSDTDGSDSEMNDYEDKCYEELLNGTQQVRTSDGTFTCPYCQNKKRKRDYIYNELLQHASGVGKSTSKKRKAKEKANHLALAKYLEKDVASSKPSKPGVESDPLSSCSGDEKLVWPWTGIVVNIPTTRTDDGRYVGASGSKFRDELISRGFNPTRVHPLWNYRGHSGCAVVEFNKDWPGLHNAISFEKDYEANRHGRKEWFSNDEEKLGVYCWLARSDDYNTKNIVGEHLRKIGDLKSISEIMEEEARKQDQLVSNLTNIIEIKHRHLKDIELKCNETSDTLKKVMGEKERLLQAYNEEIRKIQTSAREHFQKISNDHEKLKSQLESQKKELEKRGIELEKREAKNENDRKLLSEEIEKNAIENNSLQMASLEQQKADEDVLKLAEDQQRQKEELHNKIIQLENQLDAKQALELEIEQLRGKLNVMKHMGGDGDVDVLSKIDTIMKDLREKEGELEDLETLNQNLIVQERKSNDELQEARKELINGLKDMSSNDRIGIKRMGELNGEPFLEALKKRYHEQEAEDRASDICSLWVEYLKDPDWHPFRVKLVKGEHQRVLDEGDERLRNLKKEMGDEVYKAVVTALVEINEYNPSGRYITSELWNYKDKRKATLEEGVSFLLEKWKKRHQEH</sequence>
<dbReference type="InterPro" id="IPR045177">
    <property type="entry name" value="FDM1-5/IDN2"/>
</dbReference>
<dbReference type="Pfam" id="PF03468">
    <property type="entry name" value="XS"/>
    <property type="match status" value="1"/>
</dbReference>
<dbReference type="Gene3D" id="3.30.70.2890">
    <property type="entry name" value="XS domain"/>
    <property type="match status" value="1"/>
</dbReference>